<reference evidence="5 6" key="1">
    <citation type="submission" date="2020-01" db="EMBL/GenBank/DDBJ databases">
        <title>Complete genome sequence of Mycoplasma felis strain Myco-2.</title>
        <authorList>
            <person name="Kinoshita Y."/>
            <person name="Niwa H."/>
            <person name="Uchida-Fujii E."/>
            <person name="Nukada T."/>
        </authorList>
    </citation>
    <scope>NUCLEOTIDE SEQUENCE [LARGE SCALE GENOMIC DNA]</scope>
    <source>
        <strain evidence="5 6">Myco-2</strain>
    </source>
</reference>
<dbReference type="GO" id="GO:0009307">
    <property type="term" value="P:DNA restriction-modification system"/>
    <property type="evidence" value="ECO:0007669"/>
    <property type="project" value="UniProtKB-KW"/>
</dbReference>
<dbReference type="AlphaFoldDB" id="A0A809RZY1"/>
<evidence type="ECO:0000256" key="1">
    <source>
        <dbReference type="ARBA" id="ARBA00010923"/>
    </source>
</evidence>
<evidence type="ECO:0000313" key="5">
    <source>
        <dbReference type="EMBL" id="BBU47377.1"/>
    </source>
</evidence>
<dbReference type="InterPro" id="IPR044946">
    <property type="entry name" value="Restrct_endonuc_typeI_TRD_sf"/>
</dbReference>
<keyword evidence="3" id="KW-0238">DNA-binding</keyword>
<dbReference type="Proteomes" id="UP000464317">
    <property type="component" value="Chromosome"/>
</dbReference>
<evidence type="ECO:0000259" key="4">
    <source>
        <dbReference type="Pfam" id="PF01420"/>
    </source>
</evidence>
<feature type="domain" description="Type I restriction modification DNA specificity" evidence="4">
    <location>
        <begin position="9"/>
        <end position="163"/>
    </location>
</feature>
<evidence type="ECO:0000256" key="3">
    <source>
        <dbReference type="ARBA" id="ARBA00023125"/>
    </source>
</evidence>
<keyword evidence="6" id="KW-1185">Reference proteome</keyword>
<dbReference type="GO" id="GO:0003677">
    <property type="term" value="F:DNA binding"/>
    <property type="evidence" value="ECO:0007669"/>
    <property type="project" value="UniProtKB-KW"/>
</dbReference>
<gene>
    <name evidence="5" type="ORF">JPM2_0700</name>
</gene>
<evidence type="ECO:0000256" key="2">
    <source>
        <dbReference type="ARBA" id="ARBA00022747"/>
    </source>
</evidence>
<name>A0A809RZY1_9BACT</name>
<accession>A0A809RZY1</accession>
<dbReference type="EMBL" id="AP022325">
    <property type="protein sequence ID" value="BBU47377.1"/>
    <property type="molecule type" value="Genomic_DNA"/>
</dbReference>
<keyword evidence="2" id="KW-0680">Restriction system</keyword>
<dbReference type="Pfam" id="PF01420">
    <property type="entry name" value="Methylase_S"/>
    <property type="match status" value="1"/>
</dbReference>
<dbReference type="RefSeq" id="WP_197737049.1">
    <property type="nucleotide sequence ID" value="NZ_AP022325.1"/>
</dbReference>
<dbReference type="REBASE" id="368875">
    <property type="entry name" value="S1.MfeM2ORF690P"/>
</dbReference>
<comment type="similarity">
    <text evidence="1">Belongs to the type-I restriction system S methylase family.</text>
</comment>
<evidence type="ECO:0000313" key="6">
    <source>
        <dbReference type="Proteomes" id="UP000464317"/>
    </source>
</evidence>
<dbReference type="KEGG" id="mfel:JPM2_0700"/>
<dbReference type="SUPFAM" id="SSF116734">
    <property type="entry name" value="DNA methylase specificity domain"/>
    <property type="match status" value="1"/>
</dbReference>
<organism evidence="5 6">
    <name type="scientific">Mycoplasmopsis felis</name>
    <dbReference type="NCBI Taxonomy" id="33923"/>
    <lineage>
        <taxon>Bacteria</taxon>
        <taxon>Bacillati</taxon>
        <taxon>Mycoplasmatota</taxon>
        <taxon>Mycoplasmoidales</taxon>
        <taxon>Metamycoplasmataceae</taxon>
        <taxon>Mycoplasmopsis</taxon>
    </lineage>
</organism>
<dbReference type="InterPro" id="IPR000055">
    <property type="entry name" value="Restrct_endonuc_typeI_TRD"/>
</dbReference>
<sequence length="213" mass="25027">MNYELKDIQWGEYRIGDLFESENGDFDIQKSHINNNGYFVITSGLMNNGILGKSDVLSKIFREQTITVDMFGNVFYRSFKYKLVTHARVFSLIPKFIITENVGLFFANSLDYFKNLFDYNHMCSWKKIKNLNIQLLIKNNQIDFDFMEKYISLIKQESLNKLKEYLNKQTNNNYELSILEQDAKINLMILLGKNIGLVICLKYILQAVLTKIH</sequence>
<proteinExistence type="inferred from homology"/>
<protein>
    <recommendedName>
        <fullName evidence="4">Type I restriction modification DNA specificity domain-containing protein</fullName>
    </recommendedName>
</protein>
<dbReference type="Gene3D" id="3.90.220.20">
    <property type="entry name" value="DNA methylase specificity domains"/>
    <property type="match status" value="1"/>
</dbReference>